<name>A0A2S2FET3_9GAMM</name>
<dbReference type="OrthoDB" id="6710466at2"/>
<proteinExistence type="predicted"/>
<feature type="chain" id="PRO_5015428811" evidence="1">
    <location>
        <begin position="36"/>
        <end position="174"/>
    </location>
</feature>
<dbReference type="AlphaFoldDB" id="A0A2S2FET3"/>
<feature type="signal peptide" evidence="1">
    <location>
        <begin position="1"/>
        <end position="35"/>
    </location>
</feature>
<evidence type="ECO:0000256" key="1">
    <source>
        <dbReference type="SAM" id="SignalP"/>
    </source>
</evidence>
<dbReference type="Proteomes" id="UP000245977">
    <property type="component" value="Chromosome"/>
</dbReference>
<sequence>MSRLVSRSFVQKISRHTQSALLACALLGTTQFAVAGQAVDQLSECLVKSTTAADKTTVLQWTFTALAQHPDLKAFSHVTPEQKTALDKSLAQTLQRILTEQCSTQAQAVIKAEGLQAVGDSFQELGSITGEEILKTPEIKQQLNGVLKYIDLNKLVMTFLTPDIWNKLGVVREQ</sequence>
<dbReference type="EMBL" id="CP029397">
    <property type="protein sequence ID" value="AWL29476.1"/>
    <property type="molecule type" value="Genomic_DNA"/>
</dbReference>
<organism evidence="2 3">
    <name type="scientific">Acinetobacter defluvii</name>
    <dbReference type="NCBI Taxonomy" id="1871111"/>
    <lineage>
        <taxon>Bacteria</taxon>
        <taxon>Pseudomonadati</taxon>
        <taxon>Pseudomonadota</taxon>
        <taxon>Gammaproteobacteria</taxon>
        <taxon>Moraxellales</taxon>
        <taxon>Moraxellaceae</taxon>
        <taxon>Acinetobacter</taxon>
    </lineage>
</organism>
<dbReference type="RefSeq" id="WP_065994596.1">
    <property type="nucleotide sequence ID" value="NZ_CP029397.2"/>
</dbReference>
<dbReference type="STRING" id="1871111.GCA_001704615_00693"/>
<accession>A0A2S2FET3</accession>
<dbReference type="KEGG" id="adv:DJ533_13260"/>
<reference evidence="2" key="1">
    <citation type="submission" date="2019-08" db="EMBL/GenBank/DDBJ databases">
        <title>The complete genome of Acinetobacter defluvii strain WCHAD010030.</title>
        <authorList>
            <person name="Hu Y."/>
            <person name="Qin J."/>
            <person name="Feng Y."/>
            <person name="Zong Z."/>
        </authorList>
    </citation>
    <scope>NUCLEOTIDE SEQUENCE</scope>
    <source>
        <strain evidence="2">WCHA30</strain>
    </source>
</reference>
<gene>
    <name evidence="2" type="ORF">DJ533_13260</name>
</gene>
<protein>
    <submittedName>
        <fullName evidence="2">Uncharacterized protein</fullName>
    </submittedName>
</protein>
<evidence type="ECO:0000313" key="2">
    <source>
        <dbReference type="EMBL" id="AWL29476.1"/>
    </source>
</evidence>
<keyword evidence="3" id="KW-1185">Reference proteome</keyword>
<evidence type="ECO:0000313" key="3">
    <source>
        <dbReference type="Proteomes" id="UP000245977"/>
    </source>
</evidence>
<keyword evidence="1" id="KW-0732">Signal</keyword>